<dbReference type="Proteomes" id="UP000324222">
    <property type="component" value="Unassembled WGS sequence"/>
</dbReference>
<feature type="region of interest" description="Disordered" evidence="1">
    <location>
        <begin position="1"/>
        <end position="24"/>
    </location>
</feature>
<keyword evidence="3" id="KW-1185">Reference proteome</keyword>
<evidence type="ECO:0000313" key="2">
    <source>
        <dbReference type="EMBL" id="MPC59545.1"/>
    </source>
</evidence>
<accession>A0A5B7GQF9</accession>
<gene>
    <name evidence="2" type="ORF">E2C01_053569</name>
</gene>
<organism evidence="2 3">
    <name type="scientific">Portunus trituberculatus</name>
    <name type="common">Swimming crab</name>
    <name type="synonym">Neptunus trituberculatus</name>
    <dbReference type="NCBI Taxonomy" id="210409"/>
    <lineage>
        <taxon>Eukaryota</taxon>
        <taxon>Metazoa</taxon>
        <taxon>Ecdysozoa</taxon>
        <taxon>Arthropoda</taxon>
        <taxon>Crustacea</taxon>
        <taxon>Multicrustacea</taxon>
        <taxon>Malacostraca</taxon>
        <taxon>Eumalacostraca</taxon>
        <taxon>Eucarida</taxon>
        <taxon>Decapoda</taxon>
        <taxon>Pleocyemata</taxon>
        <taxon>Brachyura</taxon>
        <taxon>Eubrachyura</taxon>
        <taxon>Portunoidea</taxon>
        <taxon>Portunidae</taxon>
        <taxon>Portuninae</taxon>
        <taxon>Portunus</taxon>
    </lineage>
</organism>
<evidence type="ECO:0000313" key="3">
    <source>
        <dbReference type="Proteomes" id="UP000324222"/>
    </source>
</evidence>
<proteinExistence type="predicted"/>
<protein>
    <submittedName>
        <fullName evidence="2">Uncharacterized protein</fullName>
    </submittedName>
</protein>
<dbReference type="AlphaFoldDB" id="A0A5B7GQF9"/>
<comment type="caution">
    <text evidence="2">The sequence shown here is derived from an EMBL/GenBank/DDBJ whole genome shotgun (WGS) entry which is preliminary data.</text>
</comment>
<evidence type="ECO:0000256" key="1">
    <source>
        <dbReference type="SAM" id="MobiDB-lite"/>
    </source>
</evidence>
<dbReference type="EMBL" id="VSRR010016663">
    <property type="protein sequence ID" value="MPC59545.1"/>
    <property type="molecule type" value="Genomic_DNA"/>
</dbReference>
<name>A0A5B7GQF9_PORTR</name>
<reference evidence="2 3" key="1">
    <citation type="submission" date="2019-05" db="EMBL/GenBank/DDBJ databases">
        <title>Another draft genome of Portunus trituberculatus and its Hox gene families provides insights of decapod evolution.</title>
        <authorList>
            <person name="Jeong J.-H."/>
            <person name="Song I."/>
            <person name="Kim S."/>
            <person name="Choi T."/>
            <person name="Kim D."/>
            <person name="Ryu S."/>
            <person name="Kim W."/>
        </authorList>
    </citation>
    <scope>NUCLEOTIDE SEQUENCE [LARGE SCALE GENOMIC DNA]</scope>
    <source>
        <tissue evidence="2">Muscle</tissue>
    </source>
</reference>
<sequence length="94" mass="10657">MQLRHPPRAASLTGPADQPHQNDLHVFPPAGFPPQWLSARRKGGVGLRLRYGVNVPIVDGAFLKDYTMSSLFLLHLYFEHFSSGTHFYLEFGYD</sequence>